<proteinExistence type="predicted"/>
<dbReference type="AlphaFoldDB" id="A0A0A9DGF2"/>
<protein>
    <submittedName>
        <fullName evidence="1">Basic helix-loop-helix (BHLH) family protein</fullName>
    </submittedName>
</protein>
<evidence type="ECO:0000313" key="1">
    <source>
        <dbReference type="EMBL" id="JAD85768.1"/>
    </source>
</evidence>
<sequence length="73" mass="8719">MSVQGLMHQITMITPWYHLMLQTKLERETTKRVVWSLVKLGDPGPRLFMNLPCTQKNTRIRILSWRHLTNLLF</sequence>
<name>A0A0A9DGF2_ARUDO</name>
<organism evidence="1">
    <name type="scientific">Arundo donax</name>
    <name type="common">Giant reed</name>
    <name type="synonym">Donax arundinaceus</name>
    <dbReference type="NCBI Taxonomy" id="35708"/>
    <lineage>
        <taxon>Eukaryota</taxon>
        <taxon>Viridiplantae</taxon>
        <taxon>Streptophyta</taxon>
        <taxon>Embryophyta</taxon>
        <taxon>Tracheophyta</taxon>
        <taxon>Spermatophyta</taxon>
        <taxon>Magnoliopsida</taxon>
        <taxon>Liliopsida</taxon>
        <taxon>Poales</taxon>
        <taxon>Poaceae</taxon>
        <taxon>PACMAD clade</taxon>
        <taxon>Arundinoideae</taxon>
        <taxon>Arundineae</taxon>
        <taxon>Arundo</taxon>
    </lineage>
</organism>
<dbReference type="EMBL" id="GBRH01212127">
    <property type="protein sequence ID" value="JAD85768.1"/>
    <property type="molecule type" value="Transcribed_RNA"/>
</dbReference>
<reference evidence="1" key="2">
    <citation type="journal article" date="2015" name="Data Brief">
        <title>Shoot transcriptome of the giant reed, Arundo donax.</title>
        <authorList>
            <person name="Barrero R.A."/>
            <person name="Guerrero F.D."/>
            <person name="Moolhuijzen P."/>
            <person name="Goolsby J.A."/>
            <person name="Tidwell J."/>
            <person name="Bellgard S.E."/>
            <person name="Bellgard M.I."/>
        </authorList>
    </citation>
    <scope>NUCLEOTIDE SEQUENCE</scope>
    <source>
        <tissue evidence="1">Shoot tissue taken approximately 20 cm above the soil surface</tissue>
    </source>
</reference>
<accession>A0A0A9DGF2</accession>
<reference evidence="1" key="1">
    <citation type="submission" date="2014-09" db="EMBL/GenBank/DDBJ databases">
        <authorList>
            <person name="Magalhaes I.L.F."/>
            <person name="Oliveira U."/>
            <person name="Santos F.R."/>
            <person name="Vidigal T.H.D.A."/>
            <person name="Brescovit A.D."/>
            <person name="Santos A.J."/>
        </authorList>
    </citation>
    <scope>NUCLEOTIDE SEQUENCE</scope>
    <source>
        <tissue evidence="1">Shoot tissue taken approximately 20 cm above the soil surface</tissue>
    </source>
</reference>